<dbReference type="InterPro" id="IPR029357">
    <property type="entry name" value="SPATA7"/>
</dbReference>
<feature type="compositionally biased region" description="Low complexity" evidence="1">
    <location>
        <begin position="193"/>
        <end position="203"/>
    </location>
</feature>
<dbReference type="Pfam" id="PF15244">
    <property type="entry name" value="HSD3"/>
    <property type="match status" value="1"/>
</dbReference>
<name>A0A5K3FT38_MESCO</name>
<proteinExistence type="predicted"/>
<accession>A0A5K3FT38</accession>
<sequence>MFPCSTSTHLFVSQQVEAHYRKLHLAKSCIDNKTPHSLFTNPKAKGQRLRKRYLRPGAVDPRNENPQRPTPSTFHFEDPAVDEIVAGLLKSYKRRDFSLLYSQQNVRKNSNHLQTSSARSSSLNSLYKSRLPLRDPPADVLELHRSSFTEAKAYCPRTLKSAASSKLRTLDCYNPPKRRQSPDGLHVRNPSTKSQESSLQASDSSKKNANSPRISSELDLTPPASWLSADAQPREDTLRPPPLILEEIEYLNFLSAVTGEVIQKRQFSNK</sequence>
<reference evidence="2" key="1">
    <citation type="submission" date="2019-11" db="UniProtKB">
        <authorList>
            <consortium name="WormBaseParasite"/>
        </authorList>
    </citation>
    <scope>IDENTIFICATION</scope>
</reference>
<dbReference type="GO" id="GO:0005930">
    <property type="term" value="C:axoneme"/>
    <property type="evidence" value="ECO:0007669"/>
    <property type="project" value="TreeGrafter"/>
</dbReference>
<dbReference type="WBParaSite" id="MCU_011427-RA">
    <property type="protein sequence ID" value="MCU_011427-RA"/>
    <property type="gene ID" value="MCU_011427"/>
</dbReference>
<protein>
    <submittedName>
        <fullName evidence="2">C2H2-type domain-containing protein</fullName>
    </submittedName>
</protein>
<evidence type="ECO:0000313" key="2">
    <source>
        <dbReference type="WBParaSite" id="MCU_011427-RA"/>
    </source>
</evidence>
<feature type="compositionally biased region" description="Polar residues" evidence="1">
    <location>
        <begin position="64"/>
        <end position="73"/>
    </location>
</feature>
<dbReference type="AlphaFoldDB" id="A0A5K3FT38"/>
<feature type="region of interest" description="Disordered" evidence="1">
    <location>
        <begin position="54"/>
        <end position="73"/>
    </location>
</feature>
<dbReference type="PANTHER" id="PTHR14917:SF4">
    <property type="entry name" value="SPERMATOGENESIS-ASSOCIATED 7"/>
    <property type="match status" value="1"/>
</dbReference>
<organism evidence="2">
    <name type="scientific">Mesocestoides corti</name>
    <name type="common">Flatworm</name>
    <dbReference type="NCBI Taxonomy" id="53468"/>
    <lineage>
        <taxon>Eukaryota</taxon>
        <taxon>Metazoa</taxon>
        <taxon>Spiralia</taxon>
        <taxon>Lophotrochozoa</taxon>
        <taxon>Platyhelminthes</taxon>
        <taxon>Cestoda</taxon>
        <taxon>Eucestoda</taxon>
        <taxon>Cyclophyllidea</taxon>
        <taxon>Mesocestoididae</taxon>
        <taxon>Mesocestoides</taxon>
    </lineage>
</organism>
<evidence type="ECO:0000256" key="1">
    <source>
        <dbReference type="SAM" id="MobiDB-lite"/>
    </source>
</evidence>
<dbReference type="GO" id="GO:0000226">
    <property type="term" value="P:microtubule cytoskeleton organization"/>
    <property type="evidence" value="ECO:0007669"/>
    <property type="project" value="TreeGrafter"/>
</dbReference>
<dbReference type="GO" id="GO:0036064">
    <property type="term" value="C:ciliary basal body"/>
    <property type="evidence" value="ECO:0007669"/>
    <property type="project" value="TreeGrafter"/>
</dbReference>
<feature type="region of interest" description="Disordered" evidence="1">
    <location>
        <begin position="170"/>
        <end position="240"/>
    </location>
</feature>
<dbReference type="PANTHER" id="PTHR14917">
    <property type="entry name" value="SPERMATOGENESIS-ASSOCIATED PROTEIN 7"/>
    <property type="match status" value="1"/>
</dbReference>